<name>A0ABP8EYC6_9MICO</name>
<dbReference type="Proteomes" id="UP001499841">
    <property type="component" value="Unassembled WGS sequence"/>
</dbReference>
<evidence type="ECO:0000259" key="2">
    <source>
        <dbReference type="Pfam" id="PF20058"/>
    </source>
</evidence>
<dbReference type="Pfam" id="PF20058">
    <property type="entry name" value="DUF6457"/>
    <property type="match status" value="1"/>
</dbReference>
<comment type="caution">
    <text evidence="3">The sequence shown here is derived from an EMBL/GenBank/DDBJ whole genome shotgun (WGS) entry which is preliminary data.</text>
</comment>
<gene>
    <name evidence="3" type="ORF">GCM10022262_33550</name>
</gene>
<evidence type="ECO:0000313" key="4">
    <source>
        <dbReference type="Proteomes" id="UP001499841"/>
    </source>
</evidence>
<organism evidence="3 4">
    <name type="scientific">Georgenia daeguensis</name>
    <dbReference type="NCBI Taxonomy" id="908355"/>
    <lineage>
        <taxon>Bacteria</taxon>
        <taxon>Bacillati</taxon>
        <taxon>Actinomycetota</taxon>
        <taxon>Actinomycetes</taxon>
        <taxon>Micrococcales</taxon>
        <taxon>Bogoriellaceae</taxon>
        <taxon>Georgenia</taxon>
    </lineage>
</organism>
<protein>
    <recommendedName>
        <fullName evidence="2">DUF6457 domain-containing protein</fullName>
    </recommendedName>
</protein>
<sequence length="134" mass="13653">MSDRRTGPAETGPGAGRGDETRKMTVMNAWLDEVCAELGVDRDVLSAATPPMLRLISEVAHGPSRPGAPLTAFVVGLAAARAAGGTDEQAGAVVERVDAVSALVARWNERHDGATPGAPAAPGRAGANETEGTR</sequence>
<feature type="domain" description="DUF6457" evidence="2">
    <location>
        <begin position="23"/>
        <end position="111"/>
    </location>
</feature>
<evidence type="ECO:0000256" key="1">
    <source>
        <dbReference type="SAM" id="MobiDB-lite"/>
    </source>
</evidence>
<dbReference type="EMBL" id="BAABBA010000020">
    <property type="protein sequence ID" value="GAA4288994.1"/>
    <property type="molecule type" value="Genomic_DNA"/>
</dbReference>
<feature type="compositionally biased region" description="Low complexity" evidence="1">
    <location>
        <begin position="114"/>
        <end position="127"/>
    </location>
</feature>
<feature type="region of interest" description="Disordered" evidence="1">
    <location>
        <begin position="1"/>
        <end position="22"/>
    </location>
</feature>
<evidence type="ECO:0000313" key="3">
    <source>
        <dbReference type="EMBL" id="GAA4288994.1"/>
    </source>
</evidence>
<accession>A0ABP8EYC6</accession>
<dbReference type="InterPro" id="IPR045598">
    <property type="entry name" value="DUF6457"/>
</dbReference>
<reference evidence="4" key="1">
    <citation type="journal article" date="2019" name="Int. J. Syst. Evol. Microbiol.">
        <title>The Global Catalogue of Microorganisms (GCM) 10K type strain sequencing project: providing services to taxonomists for standard genome sequencing and annotation.</title>
        <authorList>
            <consortium name="The Broad Institute Genomics Platform"/>
            <consortium name="The Broad Institute Genome Sequencing Center for Infectious Disease"/>
            <person name="Wu L."/>
            <person name="Ma J."/>
        </authorList>
    </citation>
    <scope>NUCLEOTIDE SEQUENCE [LARGE SCALE GENOMIC DNA]</scope>
    <source>
        <strain evidence="4">JCM 17459</strain>
    </source>
</reference>
<keyword evidence="4" id="KW-1185">Reference proteome</keyword>
<dbReference type="RefSeq" id="WP_345043701.1">
    <property type="nucleotide sequence ID" value="NZ_BAABBA010000020.1"/>
</dbReference>
<proteinExistence type="predicted"/>
<feature type="region of interest" description="Disordered" evidence="1">
    <location>
        <begin position="109"/>
        <end position="134"/>
    </location>
</feature>